<protein>
    <submittedName>
        <fullName evidence="3">Putative lipoprotein, rSAM/lipoprotein system</fullName>
    </submittedName>
</protein>
<name>A0A1M7IBF9_XYLRU</name>
<dbReference type="EMBL" id="FRCJ01000003">
    <property type="protein sequence ID" value="SHM38146.1"/>
    <property type="molecule type" value="Genomic_DNA"/>
</dbReference>
<gene>
    <name evidence="3" type="ORF">SAMN04488494_1839</name>
    <name evidence="2" type="ORF">SAMN05216462_0674</name>
</gene>
<dbReference type="SUPFAM" id="SSF49464">
    <property type="entry name" value="Carboxypeptidase regulatory domain-like"/>
    <property type="match status" value="1"/>
</dbReference>
<proteinExistence type="predicted"/>
<dbReference type="Proteomes" id="UP000184280">
    <property type="component" value="Unassembled WGS sequence"/>
</dbReference>
<reference evidence="2 4" key="1">
    <citation type="submission" date="2016-10" db="EMBL/GenBank/DDBJ databases">
        <authorList>
            <person name="de Groot N.N."/>
        </authorList>
    </citation>
    <scope>NUCLEOTIDE SEQUENCE [LARGE SCALE GENOMIC DNA]</scope>
    <source>
        <strain evidence="2 4">D31d</strain>
    </source>
</reference>
<feature type="chain" id="PRO_5015066982" evidence="1">
    <location>
        <begin position="26"/>
        <end position="160"/>
    </location>
</feature>
<feature type="signal peptide" evidence="1">
    <location>
        <begin position="1"/>
        <end position="25"/>
    </location>
</feature>
<dbReference type="AlphaFoldDB" id="A0A1M7IBF9"/>
<dbReference type="PROSITE" id="PS51257">
    <property type="entry name" value="PROKAR_LIPOPROTEIN"/>
    <property type="match status" value="1"/>
</dbReference>
<dbReference type="RefSeq" id="WP_073044699.1">
    <property type="nucleotide sequence ID" value="NZ_FNRF01000001.1"/>
</dbReference>
<dbReference type="EMBL" id="FNRF01000001">
    <property type="protein sequence ID" value="SEA11407.1"/>
    <property type="molecule type" value="Genomic_DNA"/>
</dbReference>
<keyword evidence="3" id="KW-0449">Lipoprotein</keyword>
<reference evidence="3 5" key="2">
    <citation type="submission" date="2016-11" db="EMBL/GenBank/DDBJ databases">
        <authorList>
            <person name="Jaros S."/>
            <person name="Januszkiewicz K."/>
            <person name="Wedrychowicz H."/>
        </authorList>
    </citation>
    <scope>NUCLEOTIDE SEQUENCE [LARGE SCALE GENOMIC DNA]</scope>
    <source>
        <strain evidence="3 5">BPI-34</strain>
    </source>
</reference>
<dbReference type="NCBIfam" id="TIGR04134">
    <property type="entry name" value="lipo_with_rSAM"/>
    <property type="match status" value="1"/>
</dbReference>
<organism evidence="3 5">
    <name type="scientific">Xylanibacter ruminicola</name>
    <name type="common">Prevotella ruminicola</name>
    <dbReference type="NCBI Taxonomy" id="839"/>
    <lineage>
        <taxon>Bacteria</taxon>
        <taxon>Pseudomonadati</taxon>
        <taxon>Bacteroidota</taxon>
        <taxon>Bacteroidia</taxon>
        <taxon>Bacteroidales</taxon>
        <taxon>Prevotellaceae</taxon>
        <taxon>Xylanibacter</taxon>
    </lineage>
</organism>
<dbReference type="InterPro" id="IPR008969">
    <property type="entry name" value="CarboxyPept-like_regulatory"/>
</dbReference>
<evidence type="ECO:0000256" key="1">
    <source>
        <dbReference type="SAM" id="SignalP"/>
    </source>
</evidence>
<evidence type="ECO:0000313" key="3">
    <source>
        <dbReference type="EMBL" id="SHM38146.1"/>
    </source>
</evidence>
<keyword evidence="1" id="KW-0732">Signal</keyword>
<evidence type="ECO:0000313" key="4">
    <source>
        <dbReference type="Proteomes" id="UP000182257"/>
    </source>
</evidence>
<sequence>MKVRFNRWYNTLLTALLSLLGYGCSSENSMEMYGSPILMYGVPSAEYKISGTVTDEGGKAVEGIKTSVKQVTNYEGKPITFAIDSVLTDANGHYDMTSTHFPQSPEIKLIVEDVDGDTNGAYQNDTIDINYNNAQKVKDGEGTWNNGTFTIKQDIKLKKK</sequence>
<evidence type="ECO:0000313" key="5">
    <source>
        <dbReference type="Proteomes" id="UP000184280"/>
    </source>
</evidence>
<dbReference type="OrthoDB" id="1095310at2"/>
<evidence type="ECO:0000313" key="2">
    <source>
        <dbReference type="EMBL" id="SEA11407.1"/>
    </source>
</evidence>
<dbReference type="Proteomes" id="UP000182257">
    <property type="component" value="Unassembled WGS sequence"/>
</dbReference>
<dbReference type="InterPro" id="IPR026403">
    <property type="entry name" value="Lipo_with_rSAM"/>
</dbReference>
<accession>A0A1M7IBF9</accession>